<evidence type="ECO:0000313" key="3">
    <source>
        <dbReference type="Proteomes" id="UP001202281"/>
    </source>
</evidence>
<evidence type="ECO:0000313" key="2">
    <source>
        <dbReference type="EMBL" id="MCJ2187093.1"/>
    </source>
</evidence>
<comment type="caution">
    <text evidence="2">The sequence shown here is derived from an EMBL/GenBank/DDBJ whole genome shotgun (WGS) entry which is preliminary data.</text>
</comment>
<protein>
    <submittedName>
        <fullName evidence="2">Uncharacterized protein</fullName>
    </submittedName>
</protein>
<feature type="transmembrane region" description="Helical" evidence="1">
    <location>
        <begin position="84"/>
        <end position="102"/>
    </location>
</feature>
<accession>A0ABT0BPY0</accession>
<keyword evidence="3" id="KW-1185">Reference proteome</keyword>
<keyword evidence="1" id="KW-0472">Membrane</keyword>
<dbReference type="RefSeq" id="WP_243920339.1">
    <property type="nucleotide sequence ID" value="NZ_JALHLG010000011.1"/>
</dbReference>
<keyword evidence="1" id="KW-1133">Transmembrane helix</keyword>
<feature type="transmembrane region" description="Helical" evidence="1">
    <location>
        <begin position="147"/>
        <end position="167"/>
    </location>
</feature>
<name>A0ABT0BPY0_9SPHN</name>
<feature type="transmembrane region" description="Helical" evidence="1">
    <location>
        <begin position="43"/>
        <end position="63"/>
    </location>
</feature>
<evidence type="ECO:0000256" key="1">
    <source>
        <dbReference type="SAM" id="Phobius"/>
    </source>
</evidence>
<feature type="transmembrane region" description="Helical" evidence="1">
    <location>
        <begin position="18"/>
        <end position="37"/>
    </location>
</feature>
<dbReference type="Proteomes" id="UP001202281">
    <property type="component" value="Unassembled WGS sequence"/>
</dbReference>
<reference evidence="2 3" key="1">
    <citation type="submission" date="2022-04" db="EMBL/GenBank/DDBJ databases">
        <title>Identification of a novel bacterium isolated from mangrove sediments.</title>
        <authorList>
            <person name="Pan X."/>
        </authorList>
    </citation>
    <scope>NUCLEOTIDE SEQUENCE [LARGE SCALE GENOMIC DNA]</scope>
    <source>
        <strain evidence="2 3">B2638</strain>
    </source>
</reference>
<keyword evidence="1" id="KW-0812">Transmembrane</keyword>
<proteinExistence type="predicted"/>
<feature type="transmembrane region" description="Helical" evidence="1">
    <location>
        <begin position="179"/>
        <end position="196"/>
    </location>
</feature>
<organism evidence="2 3">
    <name type="scientific">Novosphingobium beihaiensis</name>
    <dbReference type="NCBI Taxonomy" id="2930389"/>
    <lineage>
        <taxon>Bacteria</taxon>
        <taxon>Pseudomonadati</taxon>
        <taxon>Pseudomonadota</taxon>
        <taxon>Alphaproteobacteria</taxon>
        <taxon>Sphingomonadales</taxon>
        <taxon>Sphingomonadaceae</taxon>
        <taxon>Novosphingobium</taxon>
    </lineage>
</organism>
<gene>
    <name evidence="2" type="ORF">MTR66_09735</name>
</gene>
<sequence>MTDAIDTAKPGKSGRGPAFWGISFGLAMAVLAALRIADIVGEKAGFAIMLGCSLLLIPLFRSANRAARRGGCASPAVLRYNRGMGVSSIAYVLGLGTAIWAYNHQQDPGVWTYGLALLPVLPIFGMIWTMGRYLVEETDEYLKYRVVVAALIGLGGLLSIASLWGFLETFELVPHVPGWAAVPVWAIGMGLGQFWIKARGQ</sequence>
<dbReference type="EMBL" id="JALHLG010000011">
    <property type="protein sequence ID" value="MCJ2187093.1"/>
    <property type="molecule type" value="Genomic_DNA"/>
</dbReference>
<feature type="transmembrane region" description="Helical" evidence="1">
    <location>
        <begin position="114"/>
        <end position="135"/>
    </location>
</feature>